<feature type="transmembrane region" description="Helical" evidence="1">
    <location>
        <begin position="6"/>
        <end position="21"/>
    </location>
</feature>
<name>A0A1G7P5M2_9FIRM</name>
<keyword evidence="1" id="KW-0812">Transmembrane</keyword>
<dbReference type="RefSeq" id="WP_093691963.1">
    <property type="nucleotide sequence ID" value="NZ_FNBU01000032.1"/>
</dbReference>
<protein>
    <submittedName>
        <fullName evidence="2">Uncharacterized protein</fullName>
    </submittedName>
</protein>
<dbReference type="Proteomes" id="UP000243333">
    <property type="component" value="Unassembled WGS sequence"/>
</dbReference>
<evidence type="ECO:0000313" key="2">
    <source>
        <dbReference type="EMBL" id="SDF81588.1"/>
    </source>
</evidence>
<dbReference type="OrthoDB" id="1683131at2"/>
<dbReference type="EMBL" id="FNBU01000032">
    <property type="protein sequence ID" value="SDF81588.1"/>
    <property type="molecule type" value="Genomic_DNA"/>
</dbReference>
<gene>
    <name evidence="2" type="ORF">SAMN05660235_02839</name>
</gene>
<dbReference type="AlphaFoldDB" id="A0A1G7P5M2"/>
<sequence>MDLLKYGNVILLGFLVWLIIAPRAGSPQYGESFLAYMVALLFSLVGSSEIMMVKPVAFFFTIGGVFAFCYILASSAIRIGFRK</sequence>
<organism evidence="2 3">
    <name type="scientific">Sporolituus thermophilus DSM 23256</name>
    <dbReference type="NCBI Taxonomy" id="1123285"/>
    <lineage>
        <taxon>Bacteria</taxon>
        <taxon>Bacillati</taxon>
        <taxon>Bacillota</taxon>
        <taxon>Negativicutes</taxon>
        <taxon>Selenomonadales</taxon>
        <taxon>Sporomusaceae</taxon>
        <taxon>Sporolituus</taxon>
    </lineage>
</organism>
<keyword evidence="1" id="KW-1133">Transmembrane helix</keyword>
<dbReference type="STRING" id="1123285.SAMN05660235_02839"/>
<proteinExistence type="predicted"/>
<keyword evidence="1" id="KW-0472">Membrane</keyword>
<accession>A0A1G7P5M2</accession>
<feature type="transmembrane region" description="Helical" evidence="1">
    <location>
        <begin position="58"/>
        <end position="81"/>
    </location>
</feature>
<evidence type="ECO:0000256" key="1">
    <source>
        <dbReference type="SAM" id="Phobius"/>
    </source>
</evidence>
<keyword evidence="3" id="KW-1185">Reference proteome</keyword>
<evidence type="ECO:0000313" key="3">
    <source>
        <dbReference type="Proteomes" id="UP000243333"/>
    </source>
</evidence>
<reference evidence="3" key="1">
    <citation type="submission" date="2016-10" db="EMBL/GenBank/DDBJ databases">
        <authorList>
            <person name="Varghese N."/>
            <person name="Submissions S."/>
        </authorList>
    </citation>
    <scope>NUCLEOTIDE SEQUENCE [LARGE SCALE GENOMIC DNA]</scope>
    <source>
        <strain evidence="3">DSM 23256</strain>
    </source>
</reference>